<dbReference type="Gene3D" id="3.40.33.10">
    <property type="entry name" value="CAP"/>
    <property type="match status" value="1"/>
</dbReference>
<evidence type="ECO:0000313" key="3">
    <source>
        <dbReference type="Proteomes" id="UP000307790"/>
    </source>
</evidence>
<organism evidence="2 3">
    <name type="scientific">Thalassotalea litorea</name>
    <dbReference type="NCBI Taxonomy" id="2020715"/>
    <lineage>
        <taxon>Bacteria</taxon>
        <taxon>Pseudomonadati</taxon>
        <taxon>Pseudomonadota</taxon>
        <taxon>Gammaproteobacteria</taxon>
        <taxon>Alteromonadales</taxon>
        <taxon>Colwelliaceae</taxon>
        <taxon>Thalassotalea</taxon>
    </lineage>
</organism>
<dbReference type="EMBL" id="VCBC01000004">
    <property type="protein sequence ID" value="TLU66653.1"/>
    <property type="molecule type" value="Genomic_DNA"/>
</dbReference>
<evidence type="ECO:0000256" key="1">
    <source>
        <dbReference type="SAM" id="SignalP"/>
    </source>
</evidence>
<dbReference type="AlphaFoldDB" id="A0A5R9IQ99"/>
<comment type="caution">
    <text evidence="2">The sequence shown here is derived from an EMBL/GenBank/DDBJ whole genome shotgun (WGS) entry which is preliminary data.</text>
</comment>
<dbReference type="Proteomes" id="UP000307790">
    <property type="component" value="Unassembled WGS sequence"/>
</dbReference>
<dbReference type="InterPro" id="IPR035940">
    <property type="entry name" value="CAP_sf"/>
</dbReference>
<feature type="signal peptide" evidence="1">
    <location>
        <begin position="1"/>
        <end position="20"/>
    </location>
</feature>
<reference evidence="2 3" key="1">
    <citation type="submission" date="2019-05" db="EMBL/GenBank/DDBJ databases">
        <title>Genome sequences of Thalassotalea litorea 1K03283.</title>
        <authorList>
            <person name="Zhang D."/>
        </authorList>
    </citation>
    <scope>NUCLEOTIDE SEQUENCE [LARGE SCALE GENOMIC DNA]</scope>
    <source>
        <strain evidence="2 3">MCCC 1K03283</strain>
    </source>
</reference>
<proteinExistence type="predicted"/>
<protein>
    <submittedName>
        <fullName evidence="2">CAP domain-containing protein</fullName>
    </submittedName>
</protein>
<feature type="chain" id="PRO_5024448551" evidence="1">
    <location>
        <begin position="21"/>
        <end position="203"/>
    </location>
</feature>
<dbReference type="RefSeq" id="WP_138318720.1">
    <property type="nucleotide sequence ID" value="NZ_VCBC01000004.1"/>
</dbReference>
<sequence length="203" mass="22857">MKRSFPLILSLIFITTIATAKSAPVFTNECGNHQQAVILANLIKQDSEQQRAELRCNKLLTALAQDKARIMAEHGMVMHNLDGSPNSHLRNGGYQLPDYYGSMMSNQVEAIAGGYTSADSAWRAFKQSTAHRQHLLGELPFYLEQDEIGVAFLRDTNAPHVEYWVVYVSKGYMPNQSNQFSAEQIPNKSIFDPVLKPDQQQRK</sequence>
<name>A0A5R9IQ99_9GAMM</name>
<gene>
    <name evidence="2" type="ORF">FE810_03835</name>
</gene>
<accession>A0A5R9IQ99</accession>
<keyword evidence="1" id="KW-0732">Signal</keyword>
<dbReference type="OrthoDB" id="6335153at2"/>
<evidence type="ECO:0000313" key="2">
    <source>
        <dbReference type="EMBL" id="TLU66653.1"/>
    </source>
</evidence>
<keyword evidence="3" id="KW-1185">Reference proteome</keyword>